<dbReference type="SUPFAM" id="SSF48452">
    <property type="entry name" value="TPR-like"/>
    <property type="match status" value="1"/>
</dbReference>
<organism evidence="5 6">
    <name type="scientific">Saprolegnia parasitica (strain CBS 223.65)</name>
    <dbReference type="NCBI Taxonomy" id="695850"/>
    <lineage>
        <taxon>Eukaryota</taxon>
        <taxon>Sar</taxon>
        <taxon>Stramenopiles</taxon>
        <taxon>Oomycota</taxon>
        <taxon>Saprolegniomycetes</taxon>
        <taxon>Saprolegniales</taxon>
        <taxon>Saprolegniaceae</taxon>
        <taxon>Saprolegnia</taxon>
    </lineage>
</organism>
<dbReference type="Proteomes" id="UP000030745">
    <property type="component" value="Unassembled WGS sequence"/>
</dbReference>
<evidence type="ECO:0000256" key="1">
    <source>
        <dbReference type="PROSITE-ProRule" id="PRU00339"/>
    </source>
</evidence>
<dbReference type="InterPro" id="IPR042858">
    <property type="entry name" value="DNAJC8"/>
</dbReference>
<feature type="compositionally biased region" description="Basic and acidic residues" evidence="3">
    <location>
        <begin position="335"/>
        <end position="375"/>
    </location>
</feature>
<feature type="repeat" description="TPR" evidence="1">
    <location>
        <begin position="18"/>
        <end position="51"/>
    </location>
</feature>
<dbReference type="AlphaFoldDB" id="A0A067CLJ3"/>
<evidence type="ECO:0000256" key="2">
    <source>
        <dbReference type="SAM" id="Coils"/>
    </source>
</evidence>
<evidence type="ECO:0000313" key="5">
    <source>
        <dbReference type="EMBL" id="KDO27662.1"/>
    </source>
</evidence>
<dbReference type="InterPro" id="IPR019734">
    <property type="entry name" value="TPR_rpt"/>
</dbReference>
<gene>
    <name evidence="5" type="ORF">SPRG_07292</name>
</gene>
<dbReference type="Gene3D" id="1.25.40.10">
    <property type="entry name" value="Tetratricopeptide repeat domain"/>
    <property type="match status" value="1"/>
</dbReference>
<evidence type="ECO:0000313" key="6">
    <source>
        <dbReference type="Proteomes" id="UP000030745"/>
    </source>
</evidence>
<dbReference type="Pfam" id="PF00226">
    <property type="entry name" value="DnaJ"/>
    <property type="match status" value="1"/>
</dbReference>
<dbReference type="SMART" id="SM00028">
    <property type="entry name" value="TPR"/>
    <property type="match status" value="3"/>
</dbReference>
<dbReference type="STRING" id="695850.A0A067CLJ3"/>
<dbReference type="EMBL" id="KK583215">
    <property type="protein sequence ID" value="KDO27662.1"/>
    <property type="molecule type" value="Genomic_DNA"/>
</dbReference>
<dbReference type="KEGG" id="spar:SPRG_07292"/>
<keyword evidence="1" id="KW-0802">TPR repeat</keyword>
<dbReference type="GO" id="GO:0005634">
    <property type="term" value="C:nucleus"/>
    <property type="evidence" value="ECO:0007669"/>
    <property type="project" value="TreeGrafter"/>
</dbReference>
<dbReference type="GeneID" id="24129574"/>
<dbReference type="InterPro" id="IPR036869">
    <property type="entry name" value="J_dom_sf"/>
</dbReference>
<proteinExistence type="predicted"/>
<dbReference type="PANTHER" id="PTHR15606">
    <property type="entry name" value="DNAJ HOMOLOG SUBFAMILY C MEMBER 8/LIPOPOLYSACCHARIDE SPECIFIC RESPONSE-7-RELATED"/>
    <property type="match status" value="1"/>
</dbReference>
<dbReference type="PRINTS" id="PR00625">
    <property type="entry name" value="JDOMAIN"/>
</dbReference>
<dbReference type="Gene3D" id="1.10.287.110">
    <property type="entry name" value="DnaJ domain"/>
    <property type="match status" value="1"/>
</dbReference>
<dbReference type="PANTHER" id="PTHR15606:SF4">
    <property type="entry name" value="DNAJ HOMOLOG SUBFAMILY C MEMBER 8"/>
    <property type="match status" value="1"/>
</dbReference>
<reference evidence="5 6" key="1">
    <citation type="journal article" date="2013" name="PLoS Genet.">
        <title>Distinctive expansion of potential virulence genes in the genome of the oomycete fish pathogen Saprolegnia parasitica.</title>
        <authorList>
            <person name="Jiang R.H."/>
            <person name="de Bruijn I."/>
            <person name="Haas B.J."/>
            <person name="Belmonte R."/>
            <person name="Lobach L."/>
            <person name="Christie J."/>
            <person name="van den Ackerveken G."/>
            <person name="Bottin A."/>
            <person name="Bulone V."/>
            <person name="Diaz-Moreno S.M."/>
            <person name="Dumas B."/>
            <person name="Fan L."/>
            <person name="Gaulin E."/>
            <person name="Govers F."/>
            <person name="Grenville-Briggs L.J."/>
            <person name="Horner N.R."/>
            <person name="Levin J.Z."/>
            <person name="Mammella M."/>
            <person name="Meijer H.J."/>
            <person name="Morris P."/>
            <person name="Nusbaum C."/>
            <person name="Oome S."/>
            <person name="Phillips A.J."/>
            <person name="van Rooyen D."/>
            <person name="Rzeszutek E."/>
            <person name="Saraiva M."/>
            <person name="Secombes C.J."/>
            <person name="Seidl M.F."/>
            <person name="Snel B."/>
            <person name="Stassen J.H."/>
            <person name="Sykes S."/>
            <person name="Tripathy S."/>
            <person name="van den Berg H."/>
            <person name="Vega-Arreguin J.C."/>
            <person name="Wawra S."/>
            <person name="Young S.K."/>
            <person name="Zeng Q."/>
            <person name="Dieguez-Uribeondo J."/>
            <person name="Russ C."/>
            <person name="Tyler B.M."/>
            <person name="van West P."/>
        </authorList>
    </citation>
    <scope>NUCLEOTIDE SEQUENCE [LARGE SCALE GENOMIC DNA]</scope>
    <source>
        <strain evidence="5 6">CBS 223.65</strain>
    </source>
</reference>
<dbReference type="SMART" id="SM00271">
    <property type="entry name" value="DnaJ"/>
    <property type="match status" value="1"/>
</dbReference>
<keyword evidence="2" id="KW-0175">Coiled coil</keyword>
<dbReference type="OMA" id="DIAQSTY"/>
<feature type="region of interest" description="Disordered" evidence="3">
    <location>
        <begin position="335"/>
        <end position="378"/>
    </location>
</feature>
<protein>
    <recommendedName>
        <fullName evidence="4">J domain-containing protein</fullName>
    </recommendedName>
</protein>
<dbReference type="InterPro" id="IPR001623">
    <property type="entry name" value="DnaJ_domain"/>
</dbReference>
<dbReference type="OrthoDB" id="2423701at2759"/>
<dbReference type="SUPFAM" id="SSF46565">
    <property type="entry name" value="Chaperone J-domain"/>
    <property type="match status" value="1"/>
</dbReference>
<evidence type="ECO:0000259" key="4">
    <source>
        <dbReference type="PROSITE" id="PS50076"/>
    </source>
</evidence>
<evidence type="ECO:0000256" key="3">
    <source>
        <dbReference type="SAM" id="MobiDB-lite"/>
    </source>
</evidence>
<dbReference type="PROSITE" id="PS50005">
    <property type="entry name" value="TPR"/>
    <property type="match status" value="1"/>
</dbReference>
<keyword evidence="6" id="KW-1185">Reference proteome</keyword>
<dbReference type="RefSeq" id="XP_012201475.1">
    <property type="nucleotide sequence ID" value="XM_012346085.1"/>
</dbReference>
<feature type="domain" description="J" evidence="4">
    <location>
        <begin position="221"/>
        <end position="290"/>
    </location>
</feature>
<dbReference type="VEuPathDB" id="FungiDB:SPRG_07292"/>
<dbReference type="PROSITE" id="PS50076">
    <property type="entry name" value="DNAJ_2"/>
    <property type="match status" value="1"/>
</dbReference>
<dbReference type="InterPro" id="IPR011990">
    <property type="entry name" value="TPR-like_helical_dom_sf"/>
</dbReference>
<accession>A0A067CLJ3</accession>
<name>A0A067CLJ3_SAPPC</name>
<sequence length="421" mass="48887">MDAKEHVDEALEAALAQAEAFKAQGNDALKEKNYVEAIRLYTCALELDPTNAVYLSNRSAAHLANDSKTKALRDAEACIAAKPEWWKGYIRKGAAEHALGRFDIAQSTYFRGLEKDPGNASLAQAIEDVRKVADEHTQRLRQENAEREAIRLKREEEEAAKKAEEDLLASFMNEVEELEDQANTVKKPEEAPREKKIVDFFDADFQIKRLLQPHYEWINLNPFFVLMLETDATDEDIKQHYRKLSGMVHPDKCPDPRAREAFEEIKKAHDQMLNEDRRKLCVRTIDNAISEAEAERRKKLKKFKAKDLPPIEEVKEKAVMKAFAEIENRRRNFEAREAAQRRREADQEDEAKEKERAVYQHDKDWSQNDRREKRMGNWTEFQVDGKKAKTLNVGAGWAPEKRKDGKKFGVVENDEYKKKWK</sequence>
<dbReference type="CDD" id="cd06257">
    <property type="entry name" value="DnaJ"/>
    <property type="match status" value="1"/>
</dbReference>
<feature type="coiled-coil region" evidence="2">
    <location>
        <begin position="126"/>
        <end position="181"/>
    </location>
</feature>